<keyword evidence="6" id="KW-0255">Endonuclease</keyword>
<evidence type="ECO:0000256" key="7">
    <source>
        <dbReference type="ARBA" id="ARBA00022801"/>
    </source>
</evidence>
<dbReference type="InterPro" id="IPR002156">
    <property type="entry name" value="RNaseH_domain"/>
</dbReference>
<dbReference type="InterPro" id="IPR050092">
    <property type="entry name" value="RNase_H"/>
</dbReference>
<accession>A0A409WN01</accession>
<gene>
    <name evidence="10" type="ORF">CVT25_002935</name>
</gene>
<comment type="catalytic activity">
    <reaction evidence="1">
        <text>Endonucleolytic cleavage to 5'-phosphomonoester.</text>
        <dbReference type="EC" id="3.1.26.4"/>
    </reaction>
</comment>
<dbReference type="PANTHER" id="PTHR10642:SF26">
    <property type="entry name" value="RIBONUCLEASE H1"/>
    <property type="match status" value="1"/>
</dbReference>
<evidence type="ECO:0000259" key="9">
    <source>
        <dbReference type="PROSITE" id="PS50879"/>
    </source>
</evidence>
<dbReference type="GO" id="GO:0046872">
    <property type="term" value="F:metal ion binding"/>
    <property type="evidence" value="ECO:0007669"/>
    <property type="project" value="UniProtKB-KW"/>
</dbReference>
<feature type="compositionally biased region" description="Polar residues" evidence="8">
    <location>
        <begin position="284"/>
        <end position="294"/>
    </location>
</feature>
<keyword evidence="5" id="KW-0479">Metal-binding</keyword>
<feature type="region of interest" description="Disordered" evidence="8">
    <location>
        <begin position="279"/>
        <end position="366"/>
    </location>
</feature>
<keyword evidence="4" id="KW-0540">Nuclease</keyword>
<comment type="caution">
    <text evidence="10">The sequence shown here is derived from an EMBL/GenBank/DDBJ whole genome shotgun (WGS) entry which is preliminary data.</text>
</comment>
<dbReference type="SUPFAM" id="SSF53098">
    <property type="entry name" value="Ribonuclease H-like"/>
    <property type="match status" value="1"/>
</dbReference>
<dbReference type="InParanoid" id="A0A409WN01"/>
<sequence length="421" mass="45031">MQIKGFSGAQYKKFATQPEAETFISGDSSSSAPNISSREVASLDSTEASSSKDFTSKKREFGPEVEDVTGWDVVYSDGACKGNGKVVSYAGVGVWWGHNDPRNIAERCPGDQTNNRAELIAILRVLESTPKTKKPLLIRTDSQYSIQCFKSWIDNWVKRGWKSATGAPVKNAGIIRCISAHLNIRGKMGQKVILEYVKGHSGDTGNDGADLMANQGAIKPQIDERPWEQIEVQLKRQLLEAATDPHTPVAQLTVLAPDNLAEVEAELVGAPAKVRKISEPEAIPSTSKPSSQTKVVGVESPLKARDHSTSLASTSSSTSFAPLPPPTSKEVHSSAASIDAAKDQFKTPSSQKPSAKTSDKSNASPSSITSVIASYAHLSGAKSPMRVLCARPPLVPVEVGDVNLDDYADCLLDDASNDLSE</sequence>
<dbReference type="Proteomes" id="UP000283269">
    <property type="component" value="Unassembled WGS sequence"/>
</dbReference>
<evidence type="ECO:0000256" key="6">
    <source>
        <dbReference type="ARBA" id="ARBA00022759"/>
    </source>
</evidence>
<evidence type="ECO:0000313" key="10">
    <source>
        <dbReference type="EMBL" id="PPQ79879.1"/>
    </source>
</evidence>
<feature type="compositionally biased region" description="Polar residues" evidence="8">
    <location>
        <begin position="25"/>
        <end position="53"/>
    </location>
</feature>
<reference evidence="10 11" key="1">
    <citation type="journal article" date="2018" name="Evol. Lett.">
        <title>Horizontal gene cluster transfer increased hallucinogenic mushroom diversity.</title>
        <authorList>
            <person name="Reynolds H.T."/>
            <person name="Vijayakumar V."/>
            <person name="Gluck-Thaler E."/>
            <person name="Korotkin H.B."/>
            <person name="Matheny P.B."/>
            <person name="Slot J.C."/>
        </authorList>
    </citation>
    <scope>NUCLEOTIDE SEQUENCE [LARGE SCALE GENOMIC DNA]</scope>
    <source>
        <strain evidence="10 11">2631</strain>
    </source>
</reference>
<dbReference type="PANTHER" id="PTHR10642">
    <property type="entry name" value="RIBONUCLEASE H1"/>
    <property type="match status" value="1"/>
</dbReference>
<evidence type="ECO:0000256" key="4">
    <source>
        <dbReference type="ARBA" id="ARBA00022722"/>
    </source>
</evidence>
<dbReference type="PROSITE" id="PS50879">
    <property type="entry name" value="RNASE_H_1"/>
    <property type="match status" value="1"/>
</dbReference>
<dbReference type="Pfam" id="PF01693">
    <property type="entry name" value="Cauli_VI"/>
    <property type="match status" value="1"/>
</dbReference>
<evidence type="ECO:0000256" key="3">
    <source>
        <dbReference type="ARBA" id="ARBA00012180"/>
    </source>
</evidence>
<evidence type="ECO:0000256" key="5">
    <source>
        <dbReference type="ARBA" id="ARBA00022723"/>
    </source>
</evidence>
<dbReference type="InterPro" id="IPR037056">
    <property type="entry name" value="RNase_H1_N_sf"/>
</dbReference>
<dbReference type="Gene3D" id="3.30.420.10">
    <property type="entry name" value="Ribonuclease H-like superfamily/Ribonuclease H"/>
    <property type="match status" value="1"/>
</dbReference>
<evidence type="ECO:0000313" key="11">
    <source>
        <dbReference type="Proteomes" id="UP000283269"/>
    </source>
</evidence>
<dbReference type="FunCoup" id="A0A409WN01">
    <property type="interactions" value="58"/>
</dbReference>
<dbReference type="GO" id="GO:0043137">
    <property type="term" value="P:DNA replication, removal of RNA primer"/>
    <property type="evidence" value="ECO:0007669"/>
    <property type="project" value="TreeGrafter"/>
</dbReference>
<dbReference type="InterPro" id="IPR012337">
    <property type="entry name" value="RNaseH-like_sf"/>
</dbReference>
<dbReference type="EMBL" id="NHYD01003359">
    <property type="protein sequence ID" value="PPQ79879.1"/>
    <property type="molecule type" value="Genomic_DNA"/>
</dbReference>
<feature type="region of interest" description="Disordered" evidence="8">
    <location>
        <begin position="22"/>
        <end position="59"/>
    </location>
</feature>
<dbReference type="CDD" id="cd09280">
    <property type="entry name" value="RNase_HI_eukaryote_like"/>
    <property type="match status" value="1"/>
</dbReference>
<evidence type="ECO:0000256" key="1">
    <source>
        <dbReference type="ARBA" id="ARBA00000077"/>
    </source>
</evidence>
<dbReference type="OrthoDB" id="245563at2759"/>
<feature type="domain" description="RNase H type-1" evidence="9">
    <location>
        <begin position="68"/>
        <end position="218"/>
    </location>
</feature>
<dbReference type="EC" id="3.1.26.4" evidence="3"/>
<keyword evidence="11" id="KW-1185">Reference proteome</keyword>
<organism evidence="10 11">
    <name type="scientific">Psilocybe cyanescens</name>
    <dbReference type="NCBI Taxonomy" id="93625"/>
    <lineage>
        <taxon>Eukaryota</taxon>
        <taxon>Fungi</taxon>
        <taxon>Dikarya</taxon>
        <taxon>Basidiomycota</taxon>
        <taxon>Agaricomycotina</taxon>
        <taxon>Agaricomycetes</taxon>
        <taxon>Agaricomycetidae</taxon>
        <taxon>Agaricales</taxon>
        <taxon>Agaricineae</taxon>
        <taxon>Strophariaceae</taxon>
        <taxon>Psilocybe</taxon>
    </lineage>
</organism>
<dbReference type="GO" id="GO:0003676">
    <property type="term" value="F:nucleic acid binding"/>
    <property type="evidence" value="ECO:0007669"/>
    <property type="project" value="InterPro"/>
</dbReference>
<feature type="compositionally biased region" description="Low complexity" evidence="8">
    <location>
        <begin position="309"/>
        <end position="321"/>
    </location>
</feature>
<proteinExistence type="inferred from homology"/>
<dbReference type="Pfam" id="PF00075">
    <property type="entry name" value="RNase_H"/>
    <property type="match status" value="1"/>
</dbReference>
<dbReference type="InterPro" id="IPR011320">
    <property type="entry name" value="RNase_H1_N"/>
</dbReference>
<protein>
    <recommendedName>
        <fullName evidence="3">ribonuclease H</fullName>
        <ecNumber evidence="3">3.1.26.4</ecNumber>
    </recommendedName>
</protein>
<feature type="compositionally biased region" description="Polar residues" evidence="8">
    <location>
        <begin position="346"/>
        <end position="366"/>
    </location>
</feature>
<dbReference type="STRING" id="93625.A0A409WN01"/>
<dbReference type="AlphaFoldDB" id="A0A409WN01"/>
<dbReference type="Gene3D" id="3.40.970.10">
    <property type="entry name" value="Ribonuclease H1, N-terminal domain"/>
    <property type="match status" value="1"/>
</dbReference>
<evidence type="ECO:0000256" key="8">
    <source>
        <dbReference type="SAM" id="MobiDB-lite"/>
    </source>
</evidence>
<comment type="similarity">
    <text evidence="2">Belongs to the RNase H family.</text>
</comment>
<evidence type="ECO:0000256" key="2">
    <source>
        <dbReference type="ARBA" id="ARBA00005300"/>
    </source>
</evidence>
<dbReference type="InterPro" id="IPR036397">
    <property type="entry name" value="RNaseH_sf"/>
</dbReference>
<keyword evidence="7" id="KW-0378">Hydrolase</keyword>
<name>A0A409WN01_PSICY</name>
<dbReference type="GO" id="GO:0004523">
    <property type="term" value="F:RNA-DNA hybrid ribonuclease activity"/>
    <property type="evidence" value="ECO:0007669"/>
    <property type="project" value="UniProtKB-EC"/>
</dbReference>